<name>A0A7C2ZIY8_9AQUI</name>
<evidence type="ECO:0000313" key="2">
    <source>
        <dbReference type="EMBL" id="HEW46087.1"/>
    </source>
</evidence>
<accession>A0A7C2ZIY8</accession>
<keyword evidence="1" id="KW-0175">Coiled coil</keyword>
<evidence type="ECO:0000313" key="3">
    <source>
        <dbReference type="EMBL" id="HEW46687.1"/>
    </source>
</evidence>
<proteinExistence type="predicted"/>
<gene>
    <name evidence="2" type="ORF">ENO47_05390</name>
    <name evidence="3" type="ORF">ENO47_08525</name>
</gene>
<organism evidence="3">
    <name type="scientific">Hydrogenobacter sp</name>
    <dbReference type="NCBI Taxonomy" id="2152829"/>
    <lineage>
        <taxon>Bacteria</taxon>
        <taxon>Pseudomonadati</taxon>
        <taxon>Aquificota</taxon>
        <taxon>Aquificia</taxon>
        <taxon>Aquificales</taxon>
        <taxon>Aquificaceae</taxon>
        <taxon>Hydrogenobacter</taxon>
    </lineage>
</organism>
<protein>
    <recommendedName>
        <fullName evidence="4">Flagellar FliJ protein</fullName>
    </recommendedName>
</protein>
<evidence type="ECO:0000256" key="1">
    <source>
        <dbReference type="SAM" id="Coils"/>
    </source>
</evidence>
<feature type="coiled-coil region" evidence="1">
    <location>
        <begin position="28"/>
        <end position="102"/>
    </location>
</feature>
<dbReference type="EMBL" id="DSFP01000046">
    <property type="protein sequence ID" value="HEW46087.1"/>
    <property type="molecule type" value="Genomic_DNA"/>
</dbReference>
<reference evidence="3" key="1">
    <citation type="journal article" date="2020" name="mSystems">
        <title>Genome- and Community-Level Interaction Insights into Carbon Utilization and Element Cycling Functions of Hydrothermarchaeota in Hydrothermal Sediment.</title>
        <authorList>
            <person name="Zhou Z."/>
            <person name="Liu Y."/>
            <person name="Xu W."/>
            <person name="Pan J."/>
            <person name="Luo Z.H."/>
            <person name="Li M."/>
        </authorList>
    </citation>
    <scope>NUCLEOTIDE SEQUENCE [LARGE SCALE GENOMIC DNA]</scope>
    <source>
        <strain evidence="3">SpSt-132</strain>
    </source>
</reference>
<dbReference type="EMBL" id="DSFP01000070">
    <property type="protein sequence ID" value="HEW46687.1"/>
    <property type="molecule type" value="Genomic_DNA"/>
</dbReference>
<sequence length="135" mass="16427">MDLRRIIKIKEGIKDLRSKELKEIDIQIDLIKREIQQIDRVAEEINNLIKASFSEGLLLRYRAMLSKKRDLLNKLKELKRLKEERKQRLKEVYKDLKALEILKENFDKMQRFKTNNLEAQNVNFMHLIKRWHKNA</sequence>
<dbReference type="AlphaFoldDB" id="A0A7C2ZIY8"/>
<comment type="caution">
    <text evidence="3">The sequence shown here is derived from an EMBL/GenBank/DDBJ whole genome shotgun (WGS) entry which is preliminary data.</text>
</comment>
<evidence type="ECO:0008006" key="4">
    <source>
        <dbReference type="Google" id="ProtNLM"/>
    </source>
</evidence>